<keyword evidence="3" id="KW-0812">Transmembrane</keyword>
<evidence type="ECO:0000256" key="1">
    <source>
        <dbReference type="ARBA" id="ARBA00010062"/>
    </source>
</evidence>
<evidence type="ECO:0000256" key="2">
    <source>
        <dbReference type="ARBA" id="ARBA00022729"/>
    </source>
</evidence>
<proteinExistence type="inferred from homology"/>
<dbReference type="InterPro" id="IPR028081">
    <property type="entry name" value="Leu-bd"/>
</dbReference>
<feature type="domain" description="Leucine-binding protein" evidence="4">
    <location>
        <begin position="74"/>
        <end position="412"/>
    </location>
</feature>
<dbReference type="InterPro" id="IPR051010">
    <property type="entry name" value="BCAA_transport"/>
</dbReference>
<dbReference type="SUPFAM" id="SSF53822">
    <property type="entry name" value="Periplasmic binding protein-like I"/>
    <property type="match status" value="1"/>
</dbReference>
<dbReference type="Gene3D" id="3.40.50.2300">
    <property type="match status" value="2"/>
</dbReference>
<dbReference type="EMBL" id="NFLB01000023">
    <property type="protein sequence ID" value="OUQ03096.1"/>
    <property type="molecule type" value="Genomic_DNA"/>
</dbReference>
<dbReference type="Proteomes" id="UP000196258">
    <property type="component" value="Unassembled WGS sequence"/>
</dbReference>
<gene>
    <name evidence="5" type="ORF">B5E91_13025</name>
</gene>
<dbReference type="CDD" id="cd06347">
    <property type="entry name" value="PBP1_ABC_LivK_ligand_binding-like"/>
    <property type="match status" value="1"/>
</dbReference>
<dbReference type="AlphaFoldDB" id="A0A1Y4QCX4"/>
<dbReference type="Pfam" id="PF13458">
    <property type="entry name" value="Peripla_BP_6"/>
    <property type="match status" value="1"/>
</dbReference>
<sequence>MKFMIFVKKYLFIDMGVIYRYDNNKSIKNIRGDVNMKRNLSKFKKVIATLSVASMLVACGGGGGSTTTDISEAKLGFIGPLSGDASQYGIAVKNAIELAINEYNDENDTNITAVYLDDKADATEGVNAYNKLVTEEGVNAIIGSVTSGSALAVVATAEADGIPILTPSGSADQITINDEGETYENVFRICTNDSYAGTFLAKKCNTDFNYKKVAILSNKDSDYSTGLRDAFVEEAKNQNVEVVFDETYTKDTKDYSTYISKLKSEEYDTIFLPDYYEQVVTIVQQFRDAGINTPLLGADGWDGVLGVSGVDGNIFNGSYYTSGFDKNSSDENVQKFVKNYTDKYKTEPNMFAAFAYDAVFVMMDAMERAGTTESSKVNEALADTDYKNGVAGAFKYDKKHNPIKEMVIVGFENGEYVTNSN</sequence>
<accession>A0A1Y4QCX4</accession>
<evidence type="ECO:0000259" key="4">
    <source>
        <dbReference type="Pfam" id="PF13458"/>
    </source>
</evidence>
<keyword evidence="3" id="KW-1133">Transmembrane helix</keyword>
<evidence type="ECO:0000313" key="6">
    <source>
        <dbReference type="Proteomes" id="UP000196258"/>
    </source>
</evidence>
<comment type="caution">
    <text evidence="5">The sequence shown here is derived from an EMBL/GenBank/DDBJ whole genome shotgun (WGS) entry which is preliminary data.</text>
</comment>
<name>A0A1Y4QCX4_9FIRM</name>
<protein>
    <recommendedName>
        <fullName evidence="4">Leucine-binding protein domain-containing protein</fullName>
    </recommendedName>
</protein>
<comment type="similarity">
    <text evidence="1">Belongs to the leucine-binding protein family.</text>
</comment>
<evidence type="ECO:0000256" key="3">
    <source>
        <dbReference type="SAM" id="Phobius"/>
    </source>
</evidence>
<feature type="transmembrane region" description="Helical" evidence="3">
    <location>
        <begin position="46"/>
        <end position="64"/>
    </location>
</feature>
<organism evidence="5 6">
    <name type="scientific">Thomasclavelia spiroformis</name>
    <dbReference type="NCBI Taxonomy" id="29348"/>
    <lineage>
        <taxon>Bacteria</taxon>
        <taxon>Bacillati</taxon>
        <taxon>Bacillota</taxon>
        <taxon>Erysipelotrichia</taxon>
        <taxon>Erysipelotrichales</taxon>
        <taxon>Coprobacillaceae</taxon>
        <taxon>Thomasclavelia</taxon>
    </lineage>
</organism>
<evidence type="ECO:0000313" key="5">
    <source>
        <dbReference type="EMBL" id="OUQ03096.1"/>
    </source>
</evidence>
<keyword evidence="2" id="KW-0732">Signal</keyword>
<dbReference type="PANTHER" id="PTHR30483">
    <property type="entry name" value="LEUCINE-SPECIFIC-BINDING PROTEIN"/>
    <property type="match status" value="1"/>
</dbReference>
<keyword evidence="3" id="KW-0472">Membrane</keyword>
<dbReference type="PANTHER" id="PTHR30483:SF6">
    <property type="entry name" value="PERIPLASMIC BINDING PROTEIN OF ABC TRANSPORTER FOR NATURAL AMINO ACIDS"/>
    <property type="match status" value="1"/>
</dbReference>
<reference evidence="6" key="1">
    <citation type="submission" date="2017-04" db="EMBL/GenBank/DDBJ databases">
        <title>Function of individual gut microbiota members based on whole genome sequencing of pure cultures obtained from chicken caecum.</title>
        <authorList>
            <person name="Medvecky M."/>
            <person name="Cejkova D."/>
            <person name="Polansky O."/>
            <person name="Karasova D."/>
            <person name="Kubasova T."/>
            <person name="Cizek A."/>
            <person name="Rychlik I."/>
        </authorList>
    </citation>
    <scope>NUCLEOTIDE SEQUENCE [LARGE SCALE GENOMIC DNA]</scope>
    <source>
        <strain evidence="6">An149</strain>
    </source>
</reference>
<dbReference type="InterPro" id="IPR028082">
    <property type="entry name" value="Peripla_BP_I"/>
</dbReference>